<evidence type="ECO:0000256" key="1">
    <source>
        <dbReference type="ARBA" id="ARBA00023125"/>
    </source>
</evidence>
<dbReference type="Gene3D" id="3.40.50.2300">
    <property type="match status" value="1"/>
</dbReference>
<evidence type="ECO:0000313" key="5">
    <source>
        <dbReference type="EMBL" id="APE33839.1"/>
    </source>
</evidence>
<dbReference type="CDD" id="cd06170">
    <property type="entry name" value="LuxR_C_like"/>
    <property type="match status" value="1"/>
</dbReference>
<dbReference type="InterPro" id="IPR000792">
    <property type="entry name" value="Tscrpt_reg_LuxR_C"/>
</dbReference>
<feature type="modified residue" description="4-aspartylphosphate" evidence="2">
    <location>
        <position position="63"/>
    </location>
</feature>
<dbReference type="KEGG" id="nsl:BOX37_07500"/>
<dbReference type="InterPro" id="IPR039420">
    <property type="entry name" value="WalR-like"/>
</dbReference>
<protein>
    <submittedName>
        <fullName evidence="5">DNA-binding response regulator</fullName>
    </submittedName>
</protein>
<accession>A0A1J0VPD4</accession>
<evidence type="ECO:0000256" key="2">
    <source>
        <dbReference type="PROSITE-ProRule" id="PRU00169"/>
    </source>
</evidence>
<sequence>MGEFMIPVLLADDETLIRAALATMLGLEADLEVVAHVGSGEELLALWRRRAEQDAPVAVAVIDLQMPGIDGIDTAVELQRITPGAGTLIVTSHGRPGYLKRALAAGVRGFLPKTTSAATLAEVIRTVHQGGRYVDPELAAEAISAGDTVLTAREADVLEFAADGASVEDIAKRAHLSPGTTRNYLSSAMSKLGVANRYEAALKAREKGWI</sequence>
<dbReference type="InterPro" id="IPR016032">
    <property type="entry name" value="Sig_transdc_resp-reg_C-effctor"/>
</dbReference>
<reference evidence="5" key="1">
    <citation type="submission" date="2016-11" db="EMBL/GenBank/DDBJ databases">
        <authorList>
            <person name="Jaros S."/>
            <person name="Januszkiewicz K."/>
            <person name="Wedrychowicz H."/>
        </authorList>
    </citation>
    <scope>NUCLEOTIDE SEQUENCE [LARGE SCALE GENOMIC DNA]</scope>
    <source>
        <strain evidence="5">Y48</strain>
    </source>
</reference>
<dbReference type="PANTHER" id="PTHR43214">
    <property type="entry name" value="TWO-COMPONENT RESPONSE REGULATOR"/>
    <property type="match status" value="1"/>
</dbReference>
<dbReference type="GO" id="GO:0006355">
    <property type="term" value="P:regulation of DNA-templated transcription"/>
    <property type="evidence" value="ECO:0007669"/>
    <property type="project" value="InterPro"/>
</dbReference>
<dbReference type="PROSITE" id="PS50110">
    <property type="entry name" value="RESPONSE_REGULATORY"/>
    <property type="match status" value="1"/>
</dbReference>
<dbReference type="InterPro" id="IPR001789">
    <property type="entry name" value="Sig_transdc_resp-reg_receiver"/>
</dbReference>
<dbReference type="SMART" id="SM00421">
    <property type="entry name" value="HTH_LUXR"/>
    <property type="match status" value="1"/>
</dbReference>
<evidence type="ECO:0000259" key="4">
    <source>
        <dbReference type="PROSITE" id="PS50110"/>
    </source>
</evidence>
<dbReference type="PROSITE" id="PS50043">
    <property type="entry name" value="HTH_LUXR_2"/>
    <property type="match status" value="1"/>
</dbReference>
<feature type="domain" description="HTH luxR-type" evidence="3">
    <location>
        <begin position="143"/>
        <end position="208"/>
    </location>
</feature>
<keyword evidence="6" id="KW-1185">Reference proteome</keyword>
<keyword evidence="1 5" id="KW-0238">DNA-binding</keyword>
<evidence type="ECO:0000259" key="3">
    <source>
        <dbReference type="PROSITE" id="PS50043"/>
    </source>
</evidence>
<proteinExistence type="predicted"/>
<dbReference type="Pfam" id="PF00196">
    <property type="entry name" value="GerE"/>
    <property type="match status" value="1"/>
</dbReference>
<dbReference type="SUPFAM" id="SSF46894">
    <property type="entry name" value="C-terminal effector domain of the bipartite response regulators"/>
    <property type="match status" value="1"/>
</dbReference>
<dbReference type="SUPFAM" id="SSF52172">
    <property type="entry name" value="CheY-like"/>
    <property type="match status" value="1"/>
</dbReference>
<dbReference type="AlphaFoldDB" id="A0A1J0VPD4"/>
<keyword evidence="2" id="KW-0597">Phosphoprotein</keyword>
<feature type="domain" description="Response regulatory" evidence="4">
    <location>
        <begin position="7"/>
        <end position="128"/>
    </location>
</feature>
<dbReference type="SMART" id="SM00448">
    <property type="entry name" value="REC"/>
    <property type="match status" value="1"/>
</dbReference>
<dbReference type="GO" id="GO:0000160">
    <property type="term" value="P:phosphorelay signal transduction system"/>
    <property type="evidence" value="ECO:0007669"/>
    <property type="project" value="InterPro"/>
</dbReference>
<dbReference type="Pfam" id="PF00072">
    <property type="entry name" value="Response_reg"/>
    <property type="match status" value="1"/>
</dbReference>
<organism evidence="5 6">
    <name type="scientific">Nocardia mangyaensis</name>
    <dbReference type="NCBI Taxonomy" id="2213200"/>
    <lineage>
        <taxon>Bacteria</taxon>
        <taxon>Bacillati</taxon>
        <taxon>Actinomycetota</taxon>
        <taxon>Actinomycetes</taxon>
        <taxon>Mycobacteriales</taxon>
        <taxon>Nocardiaceae</taxon>
        <taxon>Nocardia</taxon>
    </lineage>
</organism>
<dbReference type="EMBL" id="CP018082">
    <property type="protein sequence ID" value="APE33839.1"/>
    <property type="molecule type" value="Genomic_DNA"/>
</dbReference>
<name>A0A1J0VPD4_9NOCA</name>
<gene>
    <name evidence="5" type="ORF">BOX37_07500</name>
</gene>
<dbReference type="PANTHER" id="PTHR43214:SF42">
    <property type="entry name" value="TRANSCRIPTIONAL REGULATORY PROTEIN DESR"/>
    <property type="match status" value="1"/>
</dbReference>
<dbReference type="Proteomes" id="UP000183810">
    <property type="component" value="Chromosome"/>
</dbReference>
<evidence type="ECO:0000313" key="6">
    <source>
        <dbReference type="Proteomes" id="UP000183810"/>
    </source>
</evidence>
<dbReference type="InterPro" id="IPR011006">
    <property type="entry name" value="CheY-like_superfamily"/>
</dbReference>
<dbReference type="GO" id="GO:0003677">
    <property type="term" value="F:DNA binding"/>
    <property type="evidence" value="ECO:0007669"/>
    <property type="project" value="UniProtKB-KW"/>
</dbReference>
<dbReference type="PRINTS" id="PR00038">
    <property type="entry name" value="HTHLUXR"/>
</dbReference>